<dbReference type="SUPFAM" id="SSF49879">
    <property type="entry name" value="SMAD/FHA domain"/>
    <property type="match status" value="1"/>
</dbReference>
<dbReference type="EMBL" id="AP019367">
    <property type="protein sequence ID" value="BBH50667.1"/>
    <property type="molecule type" value="Genomic_DNA"/>
</dbReference>
<evidence type="ECO:0000256" key="1">
    <source>
        <dbReference type="ARBA" id="ARBA00022553"/>
    </source>
</evidence>
<dbReference type="Proteomes" id="UP000273154">
    <property type="component" value="Chromosome"/>
</dbReference>
<sequence length="212" mass="22133">MSGEEAGGLKTCPRCGAKLFADMDVCYGCLYDFATEHERPVDVGDGGVMSELLQALDEPDLVEGPTPGLVPPESGRALEAVGTAPTGGEPTLREKDELLEPVARLVPPTHVRLVMGRVSMCMRVPEGGLSIGRDPGSDVVVTCASVSPRHLEVRMEQGAMVARDLGASNPALLNGWALAGPCSLRMGDRLEVRGAGLSICPVCAGERGGEEP</sequence>
<dbReference type="Pfam" id="PF00498">
    <property type="entry name" value="FHA"/>
    <property type="match status" value="1"/>
</dbReference>
<evidence type="ECO:0000313" key="5">
    <source>
        <dbReference type="Proteomes" id="UP000273154"/>
    </source>
</evidence>
<keyword evidence="1" id="KW-0597">Phosphoprotein</keyword>
<feature type="domain" description="Rhodanese" evidence="3">
    <location>
        <begin position="134"/>
        <end position="185"/>
    </location>
</feature>
<feature type="domain" description="FHA" evidence="2">
    <location>
        <begin position="129"/>
        <end position="178"/>
    </location>
</feature>
<protein>
    <submittedName>
        <fullName evidence="4">Uncharacterized protein</fullName>
    </submittedName>
</protein>
<organism evidence="4 5">
    <name type="scientific">Parolsenella catena</name>
    <dbReference type="NCBI Taxonomy" id="2003188"/>
    <lineage>
        <taxon>Bacteria</taxon>
        <taxon>Bacillati</taxon>
        <taxon>Actinomycetota</taxon>
        <taxon>Coriobacteriia</taxon>
        <taxon>Coriobacteriales</taxon>
        <taxon>Atopobiaceae</taxon>
        <taxon>Parolsenella</taxon>
    </lineage>
</organism>
<dbReference type="InterPro" id="IPR008984">
    <property type="entry name" value="SMAD_FHA_dom_sf"/>
</dbReference>
<keyword evidence="5" id="KW-1185">Reference proteome</keyword>
<gene>
    <name evidence="4" type="ORF">Pcatena_12540</name>
</gene>
<name>A0A3G9JYS8_9ACTN</name>
<evidence type="ECO:0000259" key="3">
    <source>
        <dbReference type="PROSITE" id="PS50206"/>
    </source>
</evidence>
<dbReference type="PROSITE" id="PS50206">
    <property type="entry name" value="RHODANESE_3"/>
    <property type="match status" value="1"/>
</dbReference>
<evidence type="ECO:0000313" key="4">
    <source>
        <dbReference type="EMBL" id="BBH50667.1"/>
    </source>
</evidence>
<dbReference type="InterPro" id="IPR000253">
    <property type="entry name" value="FHA_dom"/>
</dbReference>
<reference evidence="5" key="1">
    <citation type="submission" date="2018-11" db="EMBL/GenBank/DDBJ databases">
        <title>Comparative genomics of Parolsenella catena and Libanicoccus massiliensis: Reclassification of Libanicoccus massiliensis as Parolsenella massiliensis comb. nov.</title>
        <authorList>
            <person name="Sakamoto M."/>
            <person name="Ikeyama N."/>
            <person name="Murakami T."/>
            <person name="Mori H."/>
            <person name="Yuki M."/>
            <person name="Ohkuma M."/>
        </authorList>
    </citation>
    <scope>NUCLEOTIDE SEQUENCE [LARGE SCALE GENOMIC DNA]</scope>
    <source>
        <strain evidence="5">JCM 31932</strain>
    </source>
</reference>
<accession>A0A3G9JYS8</accession>
<dbReference type="InterPro" id="IPR001763">
    <property type="entry name" value="Rhodanese-like_dom"/>
</dbReference>
<dbReference type="AlphaFoldDB" id="A0A3G9JYS8"/>
<dbReference type="Gene3D" id="2.60.200.20">
    <property type="match status" value="1"/>
</dbReference>
<dbReference type="SMART" id="SM00240">
    <property type="entry name" value="FHA"/>
    <property type="match status" value="1"/>
</dbReference>
<dbReference type="PROSITE" id="PS50006">
    <property type="entry name" value="FHA_DOMAIN"/>
    <property type="match status" value="1"/>
</dbReference>
<evidence type="ECO:0000259" key="2">
    <source>
        <dbReference type="PROSITE" id="PS50006"/>
    </source>
</evidence>
<dbReference type="KEGG" id="pcat:Pcatena_12540"/>
<dbReference type="CDD" id="cd00060">
    <property type="entry name" value="FHA"/>
    <property type="match status" value="1"/>
</dbReference>
<proteinExistence type="predicted"/>